<name>A0A196SGI3_BLAHN</name>
<dbReference type="AlphaFoldDB" id="A0A196SGI3"/>
<dbReference type="InterPro" id="IPR050518">
    <property type="entry name" value="Rpo3/RPB3_RNA_Pol_subunit"/>
</dbReference>
<dbReference type="Gene3D" id="3.30.1360.10">
    <property type="entry name" value="RNA polymerase, RBP11-like subunit"/>
    <property type="match status" value="1"/>
</dbReference>
<keyword evidence="6" id="KW-1185">Reference proteome</keyword>
<dbReference type="SMART" id="SM00662">
    <property type="entry name" value="RPOLD"/>
    <property type="match status" value="1"/>
</dbReference>
<dbReference type="Pfam" id="PF01193">
    <property type="entry name" value="RNA_pol_L"/>
    <property type="match status" value="1"/>
</dbReference>
<evidence type="ECO:0000313" key="5">
    <source>
        <dbReference type="EMBL" id="OAO15262.1"/>
    </source>
</evidence>
<dbReference type="GO" id="GO:0005666">
    <property type="term" value="C:RNA polymerase III complex"/>
    <property type="evidence" value="ECO:0007669"/>
    <property type="project" value="TreeGrafter"/>
</dbReference>
<keyword evidence="2" id="KW-0804">Transcription</keyword>
<dbReference type="EMBL" id="LXWW01000159">
    <property type="protein sequence ID" value="OAO15262.1"/>
    <property type="molecule type" value="Genomic_DNA"/>
</dbReference>
<dbReference type="Pfam" id="PF01000">
    <property type="entry name" value="RNA_pol_A_bac"/>
    <property type="match status" value="1"/>
</dbReference>
<dbReference type="SUPFAM" id="SSF55257">
    <property type="entry name" value="RBP11-like subunits of RNA polymerase"/>
    <property type="match status" value="1"/>
</dbReference>
<evidence type="ECO:0000256" key="2">
    <source>
        <dbReference type="ARBA" id="ARBA00023163"/>
    </source>
</evidence>
<feature type="domain" description="DNA-directed RNA polymerase RpoA/D/Rpb3-type" evidence="4">
    <location>
        <begin position="47"/>
        <end position="329"/>
    </location>
</feature>
<dbReference type="InterPro" id="IPR011262">
    <property type="entry name" value="DNA-dir_RNA_pol_insert"/>
</dbReference>
<dbReference type="PANTHER" id="PTHR11800:SF13">
    <property type="entry name" value="DNA-DIRECTED RNA POLYMERASES I AND III SUBUNIT RPAC1"/>
    <property type="match status" value="1"/>
</dbReference>
<evidence type="ECO:0000256" key="3">
    <source>
        <dbReference type="ARBA" id="ARBA00025804"/>
    </source>
</evidence>
<dbReference type="InterPro" id="IPR011263">
    <property type="entry name" value="DNA-dir_RNA_pol_RpoA/D/Rpb3"/>
</dbReference>
<dbReference type="InterPro" id="IPR022842">
    <property type="entry name" value="RNAP_Rpo3/Rpb3/RPAC1"/>
</dbReference>
<dbReference type="InterPro" id="IPR033901">
    <property type="entry name" value="RNAPI/III_AC40"/>
</dbReference>
<keyword evidence="1" id="KW-0240">DNA-directed RNA polymerase</keyword>
<dbReference type="PANTHER" id="PTHR11800">
    <property type="entry name" value="DNA-DIRECTED RNA POLYMERASE"/>
    <property type="match status" value="1"/>
</dbReference>
<protein>
    <submittedName>
        <fullName evidence="5">RNA polymerase 3 subunit</fullName>
    </submittedName>
</protein>
<evidence type="ECO:0000259" key="4">
    <source>
        <dbReference type="SMART" id="SM00662"/>
    </source>
</evidence>
<dbReference type="SUPFAM" id="SSF56553">
    <property type="entry name" value="Insert subdomain of RNA polymerase alpha subunit"/>
    <property type="match status" value="1"/>
</dbReference>
<reference evidence="5 6" key="1">
    <citation type="submission" date="2016-05" db="EMBL/GenBank/DDBJ databases">
        <title>Nuclear genome of Blastocystis sp. subtype 1 NandII.</title>
        <authorList>
            <person name="Gentekaki E."/>
            <person name="Curtis B."/>
            <person name="Stairs C."/>
            <person name="Eme L."/>
            <person name="Herman E."/>
            <person name="Klimes V."/>
            <person name="Arias M.C."/>
            <person name="Elias M."/>
            <person name="Hilliou F."/>
            <person name="Klute M."/>
            <person name="Malik S.-B."/>
            <person name="Pightling A."/>
            <person name="Rachubinski R."/>
            <person name="Salas D."/>
            <person name="Schlacht A."/>
            <person name="Suga H."/>
            <person name="Archibald J."/>
            <person name="Ball S.G."/>
            <person name="Clark G."/>
            <person name="Dacks J."/>
            <person name="Van Der Giezen M."/>
            <person name="Tsaousis A."/>
            <person name="Roger A."/>
        </authorList>
    </citation>
    <scope>NUCLEOTIDE SEQUENCE [LARGE SCALE GENOMIC DNA]</scope>
    <source>
        <strain evidence="6">ATCC 50177 / NandII</strain>
    </source>
</reference>
<dbReference type="InterPro" id="IPR036603">
    <property type="entry name" value="RBP11-like"/>
</dbReference>
<evidence type="ECO:0000313" key="6">
    <source>
        <dbReference type="Proteomes" id="UP000078348"/>
    </source>
</evidence>
<proteinExistence type="inferred from homology"/>
<dbReference type="InterPro" id="IPR036643">
    <property type="entry name" value="RNApol_insert_sf"/>
</dbReference>
<dbReference type="GO" id="GO:0006351">
    <property type="term" value="P:DNA-templated transcription"/>
    <property type="evidence" value="ECO:0007669"/>
    <property type="project" value="InterPro"/>
</dbReference>
<organism evidence="5 6">
    <name type="scientific">Blastocystis sp. subtype 1 (strain ATCC 50177 / NandII)</name>
    <dbReference type="NCBI Taxonomy" id="478820"/>
    <lineage>
        <taxon>Eukaryota</taxon>
        <taxon>Sar</taxon>
        <taxon>Stramenopiles</taxon>
        <taxon>Bigyra</taxon>
        <taxon>Opalozoa</taxon>
        <taxon>Opalinata</taxon>
        <taxon>Blastocystidae</taxon>
        <taxon>Blastocystis</taxon>
    </lineage>
</organism>
<accession>A0A196SGI3</accession>
<dbReference type="GO" id="GO:0003899">
    <property type="term" value="F:DNA-directed RNA polymerase activity"/>
    <property type="evidence" value="ECO:0007669"/>
    <property type="project" value="InterPro"/>
</dbReference>
<comment type="caution">
    <text evidence="5">The sequence shown here is derived from an EMBL/GenBank/DDBJ whole genome shotgun (WGS) entry which is preliminary data.</text>
</comment>
<dbReference type="OrthoDB" id="270173at2759"/>
<sequence>MVGNKPLAEVGAVNIKDVVQTNYAVEHFLDNFDENVKVNILSQSDEQVVFELVGVDASVANAIRRVLIAEVPSMAISTVFMNDNTSVMQDEVLCHRLGLIPIKADADDFEDLPPAGESGRSRTDFTDKNAIKFNLKVECPSLATLQKMAGNKKVEYLTVYSKSLEMEPLGKQADLPAGKQGLVHDDIILIKLAPGQRVDCECYATKGIGETHAKWSPVCTAAYRMRPQITFPAPVTGEDAERLRGTCPMGVFDIEDLAGTSTLVVGNDLNCTMCRECIRLPENRDLVKLNVIRNDFIFSVESTGCVPAPTLLPRALRVLKEKCATIVKEIETIETGGERMELEKPIEMGEEEMDEE</sequence>
<dbReference type="GO" id="GO:0005736">
    <property type="term" value="C:RNA polymerase I complex"/>
    <property type="evidence" value="ECO:0007669"/>
    <property type="project" value="TreeGrafter"/>
</dbReference>
<dbReference type="Gene3D" id="2.170.120.12">
    <property type="entry name" value="DNA-directed RNA polymerase, insert domain"/>
    <property type="match status" value="1"/>
</dbReference>
<comment type="similarity">
    <text evidence="3">Belongs to the archaeal Rpo3/eukaryotic RPB3 RNA polymerase subunit family.</text>
</comment>
<dbReference type="Proteomes" id="UP000078348">
    <property type="component" value="Unassembled WGS sequence"/>
</dbReference>
<dbReference type="GO" id="GO:0046983">
    <property type="term" value="F:protein dimerization activity"/>
    <property type="evidence" value="ECO:0007669"/>
    <property type="project" value="InterPro"/>
</dbReference>
<dbReference type="STRING" id="478820.A0A196SGI3"/>
<dbReference type="NCBIfam" id="NF001988">
    <property type="entry name" value="PRK00783.1"/>
    <property type="match status" value="1"/>
</dbReference>
<gene>
    <name evidence="5" type="ORF">AV274_3041</name>
</gene>
<dbReference type="HAMAP" id="MF_00320">
    <property type="entry name" value="RNApol_arch_Rpo3"/>
    <property type="match status" value="1"/>
</dbReference>
<dbReference type="CDD" id="cd07032">
    <property type="entry name" value="RNAP_I_II_AC40"/>
    <property type="match status" value="1"/>
</dbReference>
<evidence type="ECO:0000256" key="1">
    <source>
        <dbReference type="ARBA" id="ARBA00022478"/>
    </source>
</evidence>